<gene>
    <name evidence="1" type="ORF">DEJ50_32215</name>
</gene>
<reference evidence="1 2" key="1">
    <citation type="submission" date="2018-05" db="EMBL/GenBank/DDBJ databases">
        <title>Streptomyces venezuelae.</title>
        <authorList>
            <person name="Kim W."/>
            <person name="Lee N."/>
            <person name="Cho B.-K."/>
        </authorList>
    </citation>
    <scope>NUCLEOTIDE SEQUENCE [LARGE SCALE GENOMIC DNA]</scope>
    <source>
        <strain evidence="1 2">ATCC 21782</strain>
    </source>
</reference>
<protein>
    <submittedName>
        <fullName evidence="1">Uncharacterized protein</fullName>
    </submittedName>
</protein>
<dbReference type="AlphaFoldDB" id="A0A5P2DDH6"/>
<organism evidence="1 2">
    <name type="scientific">Streptomyces venezuelae</name>
    <dbReference type="NCBI Taxonomy" id="54571"/>
    <lineage>
        <taxon>Bacteria</taxon>
        <taxon>Bacillati</taxon>
        <taxon>Actinomycetota</taxon>
        <taxon>Actinomycetes</taxon>
        <taxon>Kitasatosporales</taxon>
        <taxon>Streptomycetaceae</taxon>
        <taxon>Streptomyces</taxon>
    </lineage>
</organism>
<proteinExistence type="predicted"/>
<accession>A0A5P2DDH6</accession>
<dbReference type="InterPro" id="IPR005506">
    <property type="entry name" value="DUF312_ALF"/>
</dbReference>
<dbReference type="EMBL" id="CP029190">
    <property type="protein sequence ID" value="QES52813.1"/>
    <property type="molecule type" value="Genomic_DNA"/>
</dbReference>
<evidence type="ECO:0000313" key="2">
    <source>
        <dbReference type="Proteomes" id="UP000325211"/>
    </source>
</evidence>
<dbReference type="Pfam" id="PF03752">
    <property type="entry name" value="ALF"/>
    <property type="match status" value="1"/>
</dbReference>
<dbReference type="Proteomes" id="UP000325211">
    <property type="component" value="Chromosome"/>
</dbReference>
<dbReference type="OrthoDB" id="3294255at2"/>
<name>A0A5P2DDH6_STRVZ</name>
<sequence length="352" mass="38382">MAGTFTGTAHAREAVPYTVSYPAEAPHAAEGPQAALDAAAAGAREQVRRVALSGLPAELRTSAWNALRSTRGDTAITEWLAAGGGYDLAKQRLRDTRTRNRMFCERVVRTHPAGFAPQTRAAAERALKGTDAERAAFVKTGYAQAQQGDRAAREAAAGEQQAVRERDREFVRSLAERDPGEQVRVSAQWALRPGATDDDIREFYGFGWVTGATLDLEGHRLRTAESEALRHRSLTLLLKAAVEAEEALRGASDAAAARAEAERAWQAVAAHARTADTAWLAERDHAARQAETWRGIQELAQDAAEEMWKHLTGPAAENRQSWLKEEQDAAVAAAFWQDILRKAQDGENRVKG</sequence>
<evidence type="ECO:0000313" key="1">
    <source>
        <dbReference type="EMBL" id="QES52813.1"/>
    </source>
</evidence>